<dbReference type="EMBL" id="CYTW01000005">
    <property type="protein sequence ID" value="CUK10657.1"/>
    <property type="molecule type" value="Genomic_DNA"/>
</dbReference>
<dbReference type="GO" id="GO:0032259">
    <property type="term" value="P:methylation"/>
    <property type="evidence" value="ECO:0007669"/>
    <property type="project" value="UniProtKB-KW"/>
</dbReference>
<organism evidence="3 4">
    <name type="scientific">Shimia thalassica</name>
    <dbReference type="NCBI Taxonomy" id="1715693"/>
    <lineage>
        <taxon>Bacteria</taxon>
        <taxon>Pseudomonadati</taxon>
        <taxon>Pseudomonadota</taxon>
        <taxon>Alphaproteobacteria</taxon>
        <taxon>Rhodobacterales</taxon>
        <taxon>Roseobacteraceae</taxon>
    </lineage>
</organism>
<name>A0A0P1IFU7_9RHOB</name>
<dbReference type="EC" id="1.14.13.128" evidence="3"/>
<dbReference type="Pfam" id="PF19112">
    <property type="entry name" value="VanA_C"/>
    <property type="match status" value="1"/>
</dbReference>
<evidence type="ECO:0000313" key="3">
    <source>
        <dbReference type="EMBL" id="CUK10657.1"/>
    </source>
</evidence>
<keyword evidence="1 3" id="KW-0560">Oxidoreductase</keyword>
<keyword evidence="3" id="KW-0489">Methyltransferase</keyword>
<dbReference type="SUPFAM" id="SSF55961">
    <property type="entry name" value="Bet v1-like"/>
    <property type="match status" value="1"/>
</dbReference>
<dbReference type="AlphaFoldDB" id="A0A0P1IFU7"/>
<reference evidence="4" key="1">
    <citation type="submission" date="2015-09" db="EMBL/GenBank/DDBJ databases">
        <authorList>
            <person name="Rodrigo-Torres Lidia"/>
            <person name="Arahal R.David."/>
        </authorList>
    </citation>
    <scope>NUCLEOTIDE SEQUENCE [LARGE SCALE GENOMIC DNA]</scope>
    <source>
        <strain evidence="4">CECT 7735</strain>
    </source>
</reference>
<accession>A0A0P1IFU7</accession>
<evidence type="ECO:0000313" key="4">
    <source>
        <dbReference type="Proteomes" id="UP000051870"/>
    </source>
</evidence>
<dbReference type="GeneID" id="83882453"/>
<dbReference type="Gene3D" id="3.90.380.10">
    <property type="entry name" value="Naphthalene 1,2-dioxygenase Alpha Subunit, Chain A, domain 1"/>
    <property type="match status" value="1"/>
</dbReference>
<dbReference type="InterPro" id="IPR044043">
    <property type="entry name" value="VanA_C_cat"/>
</dbReference>
<dbReference type="InterPro" id="IPR050584">
    <property type="entry name" value="Cholesterol_7-desaturase"/>
</dbReference>
<dbReference type="PANTHER" id="PTHR21266:SF60">
    <property type="entry name" value="3-KETOSTEROID-9-ALPHA-MONOOXYGENASE, OXYGENASE COMPONENT"/>
    <property type="match status" value="1"/>
</dbReference>
<evidence type="ECO:0000256" key="1">
    <source>
        <dbReference type="ARBA" id="ARBA00023002"/>
    </source>
</evidence>
<feature type="domain" description="Vanillate O-demethylase oxygenase-like C-terminal catalytic" evidence="2">
    <location>
        <begin position="94"/>
        <end position="269"/>
    </location>
</feature>
<sequence>MTDTAMKDAWYPVGLCSDLSADGRKTRLMGEPITVKTGPVGAPEVLNADNEPLPVIIRFGHVWTSLGAPQTDLFTIPEADQPSRKLVDVGVVRVKCSPLRAVENFLDIAHFPFVHTDILGAEPHTEVEDYKVEIRDEEDEVWATKVKFFQPQAAKSAEGGITTEYMYRVPAPTCSVLYKTCPPRPGEWDVICLFVQPLTEDLCDVWPWMALYDEDNTMTELIHFQQMIFLQDRSILENQIPTRLPLDPGMEMPTRADMTSVAYRRWLKRHNYTYGAQLVAK</sequence>
<evidence type="ECO:0000259" key="2">
    <source>
        <dbReference type="Pfam" id="PF19112"/>
    </source>
</evidence>
<dbReference type="RefSeq" id="WP_058312649.1">
    <property type="nucleotide sequence ID" value="NZ_CYTW01000005.1"/>
</dbReference>
<dbReference type="GO" id="GO:0016491">
    <property type="term" value="F:oxidoreductase activity"/>
    <property type="evidence" value="ECO:0007669"/>
    <property type="project" value="UniProtKB-KW"/>
</dbReference>
<keyword evidence="4" id="KW-1185">Reference proteome</keyword>
<protein>
    <submittedName>
        <fullName evidence="3">Putative methylxanthine N7-demethylase NdmC</fullName>
        <ecNumber evidence="3">1.14.13.128</ecNumber>
    </submittedName>
</protein>
<dbReference type="Proteomes" id="UP000051870">
    <property type="component" value="Unassembled WGS sequence"/>
</dbReference>
<gene>
    <name evidence="3" type="ORF">PH7735_03476</name>
</gene>
<proteinExistence type="predicted"/>
<keyword evidence="3" id="KW-0808">Transferase</keyword>
<dbReference type="STRING" id="1715693.PH7735_03476"/>
<dbReference type="PANTHER" id="PTHR21266">
    <property type="entry name" value="IRON-SULFUR DOMAIN CONTAINING PROTEIN"/>
    <property type="match status" value="1"/>
</dbReference>
<dbReference type="GO" id="GO:0008168">
    <property type="term" value="F:methyltransferase activity"/>
    <property type="evidence" value="ECO:0007669"/>
    <property type="project" value="UniProtKB-KW"/>
</dbReference>